<feature type="domain" description="Peptidase S9 prolyl oligopeptidase catalytic" evidence="2">
    <location>
        <begin position="447"/>
        <end position="661"/>
    </location>
</feature>
<dbReference type="Gene3D" id="3.40.50.1820">
    <property type="entry name" value="alpha/beta hydrolase"/>
    <property type="match status" value="1"/>
</dbReference>
<dbReference type="Pfam" id="PF00326">
    <property type="entry name" value="Peptidase_S9"/>
    <property type="match status" value="1"/>
</dbReference>
<dbReference type="PANTHER" id="PTHR42776:SF27">
    <property type="entry name" value="DIPEPTIDYL PEPTIDASE FAMILY MEMBER 6"/>
    <property type="match status" value="1"/>
</dbReference>
<keyword evidence="4" id="KW-1185">Reference proteome</keyword>
<dbReference type="eggNOG" id="COG0823">
    <property type="taxonomic scope" value="Bacteria"/>
</dbReference>
<dbReference type="RefSeq" id="WP_012372833.1">
    <property type="nucleotide sequence ID" value="NC_010571.1"/>
</dbReference>
<proteinExistence type="predicted"/>
<dbReference type="AlphaFoldDB" id="B1ZWH1"/>
<dbReference type="Proteomes" id="UP000007013">
    <property type="component" value="Chromosome"/>
</dbReference>
<dbReference type="EMBL" id="CP001032">
    <property type="protein sequence ID" value="ACB73295.1"/>
    <property type="molecule type" value="Genomic_DNA"/>
</dbReference>
<protein>
    <submittedName>
        <fullName evidence="3">Peptidase S9 prolyl oligopeptidase active site domain protein</fullName>
    </submittedName>
</protein>
<keyword evidence="1" id="KW-0378">Hydrolase</keyword>
<dbReference type="STRING" id="452637.Oter_0003"/>
<reference evidence="3 4" key="1">
    <citation type="journal article" date="2011" name="J. Bacteriol.">
        <title>Genome sequence of the verrucomicrobium Opitutus terrae PB90-1, an abundant inhabitant of rice paddy soil ecosystems.</title>
        <authorList>
            <person name="van Passel M.W."/>
            <person name="Kant R."/>
            <person name="Palva A."/>
            <person name="Copeland A."/>
            <person name="Lucas S."/>
            <person name="Lapidus A."/>
            <person name="Glavina del Rio T."/>
            <person name="Pitluck S."/>
            <person name="Goltsman E."/>
            <person name="Clum A."/>
            <person name="Sun H."/>
            <person name="Schmutz J."/>
            <person name="Larimer F.W."/>
            <person name="Land M.L."/>
            <person name="Hauser L."/>
            <person name="Kyrpides N."/>
            <person name="Mikhailova N."/>
            <person name="Richardson P.P."/>
            <person name="Janssen P.H."/>
            <person name="de Vos W.M."/>
            <person name="Smidt H."/>
        </authorList>
    </citation>
    <scope>NUCLEOTIDE SEQUENCE [LARGE SCALE GENOMIC DNA]</scope>
    <source>
        <strain evidence="4">DSM 11246 / JCM 15787 / PB90-1</strain>
    </source>
</reference>
<dbReference type="SUPFAM" id="SSF53474">
    <property type="entry name" value="alpha/beta-Hydrolases"/>
    <property type="match status" value="1"/>
</dbReference>
<dbReference type="SUPFAM" id="SSF82171">
    <property type="entry name" value="DPP6 N-terminal domain-like"/>
    <property type="match status" value="1"/>
</dbReference>
<dbReference type="GO" id="GO:0004252">
    <property type="term" value="F:serine-type endopeptidase activity"/>
    <property type="evidence" value="ECO:0007669"/>
    <property type="project" value="TreeGrafter"/>
</dbReference>
<evidence type="ECO:0000313" key="3">
    <source>
        <dbReference type="EMBL" id="ACB73295.1"/>
    </source>
</evidence>
<evidence type="ECO:0000256" key="1">
    <source>
        <dbReference type="ARBA" id="ARBA00022801"/>
    </source>
</evidence>
<dbReference type="PANTHER" id="PTHR42776">
    <property type="entry name" value="SERINE PEPTIDASE S9 FAMILY MEMBER"/>
    <property type="match status" value="1"/>
</dbReference>
<dbReference type="InterPro" id="IPR011042">
    <property type="entry name" value="6-blade_b-propeller_TolB-like"/>
</dbReference>
<dbReference type="Gene3D" id="2.120.10.30">
    <property type="entry name" value="TolB, C-terminal domain"/>
    <property type="match status" value="1"/>
</dbReference>
<gene>
    <name evidence="3" type="ordered locus">Oter_0003</name>
</gene>
<name>B1ZWH1_OPITP</name>
<dbReference type="GO" id="GO:0006508">
    <property type="term" value="P:proteolysis"/>
    <property type="evidence" value="ECO:0007669"/>
    <property type="project" value="InterPro"/>
</dbReference>
<dbReference type="InterPro" id="IPR029058">
    <property type="entry name" value="AB_hydrolase_fold"/>
</dbReference>
<dbReference type="OrthoDB" id="108903at2"/>
<dbReference type="eggNOG" id="COG1506">
    <property type="taxonomic scope" value="Bacteria"/>
</dbReference>
<dbReference type="KEGG" id="ote:Oter_0003"/>
<accession>B1ZWH1</accession>
<evidence type="ECO:0000313" key="4">
    <source>
        <dbReference type="Proteomes" id="UP000007013"/>
    </source>
</evidence>
<organism evidence="3 4">
    <name type="scientific">Opitutus terrae (strain DSM 11246 / JCM 15787 / PB90-1)</name>
    <dbReference type="NCBI Taxonomy" id="452637"/>
    <lineage>
        <taxon>Bacteria</taxon>
        <taxon>Pseudomonadati</taxon>
        <taxon>Verrucomicrobiota</taxon>
        <taxon>Opitutia</taxon>
        <taxon>Opitutales</taxon>
        <taxon>Opitutaceae</taxon>
        <taxon>Opitutus</taxon>
    </lineage>
</organism>
<evidence type="ECO:0000259" key="2">
    <source>
        <dbReference type="Pfam" id="PF00326"/>
    </source>
</evidence>
<dbReference type="HOGENOM" id="CLU_008615_3_1_0"/>
<sequence>MRSPFGLVIGLCVLAGAALAIERLPIEHFAREPETSRARLSPDGKHLAFLREHNGRTKLHVLEIDADKIYRIDVGEAALASGARKDVDAAEWVGDRRLLVYTSVWDRFRYGIAAMNLDGSQVRAISGAEDETEYLHEGMRLYADEVIHRFEDKDHHVLMLDRHHNRPGRADRPDVIKMCASDGSYSVEVKNPGNVSRWGVDADGVVRLGILAEDDKSGAMYRDSEKAPWRTILPLEDRDGELWPVGFDPVNNAVLMAALTPEKRWTAYRLDPASGQLGEPLLSHPEYDILLPSRTPRFDGMSLSGPIYSRSKSALLGMKFVSDAPRVKWFDREFATYQAAIDKTLPNTVNLLVDVSRDGNRQLWCGFSDQDPGTYYLLDRSRKMFKALGPRMNWIKPAQMAPMLAIKYTARDGLVIHGFLTVPIGHAAKGLPLVVMPHGGPWVRDLWGFDPEIQLLANRGYAVLQMNYRGSPGYGEELFRKARREIGRKIQDDIEDATRWAIAAGVADPQRIAIYGSSYGGYSALFALGHSGGLYRCGISMAGVTDWLEIFDDRKSDPAAKAANRHWRREIGDPDEDRAFLASISPVNFADQIVAPVLIIQGKEDRTVPPEQARLMIKALEKAGRPPQSIFLAGQGHGLSTAKARLQMMTAVVEFLEKNLGPGVK</sequence>
<dbReference type="InterPro" id="IPR001375">
    <property type="entry name" value="Peptidase_S9_cat"/>
</dbReference>